<feature type="region of interest" description="Disordered" evidence="7">
    <location>
        <begin position="167"/>
        <end position="198"/>
    </location>
</feature>
<evidence type="ECO:0000313" key="9">
    <source>
        <dbReference type="EMBL" id="CAH9139915.1"/>
    </source>
</evidence>
<dbReference type="CDD" id="cd00018">
    <property type="entry name" value="AP2"/>
    <property type="match status" value="2"/>
</dbReference>
<dbReference type="GO" id="GO:0003677">
    <property type="term" value="F:DNA binding"/>
    <property type="evidence" value="ECO:0007669"/>
    <property type="project" value="UniProtKB-KW"/>
</dbReference>
<keyword evidence="2" id="KW-0805">Transcription regulation</keyword>
<feature type="domain" description="AP2/ERF" evidence="8">
    <location>
        <begin position="94"/>
        <end position="151"/>
    </location>
</feature>
<dbReference type="PANTHER" id="PTHR31194">
    <property type="entry name" value="SHN SHINE , DNA BINDING / TRANSCRIPTION FACTOR"/>
    <property type="match status" value="1"/>
</dbReference>
<evidence type="ECO:0000256" key="2">
    <source>
        <dbReference type="ARBA" id="ARBA00023015"/>
    </source>
</evidence>
<keyword evidence="3" id="KW-0238">DNA-binding</keyword>
<feature type="domain" description="AP2/ERF" evidence="8">
    <location>
        <begin position="462"/>
        <end position="531"/>
    </location>
</feature>
<evidence type="ECO:0000256" key="3">
    <source>
        <dbReference type="ARBA" id="ARBA00023125"/>
    </source>
</evidence>
<evidence type="ECO:0000256" key="5">
    <source>
        <dbReference type="ARBA" id="ARBA00023242"/>
    </source>
</evidence>
<feature type="domain" description="AP2/ERF" evidence="8">
    <location>
        <begin position="190"/>
        <end position="254"/>
    </location>
</feature>
<feature type="compositionally biased region" description="Basic residues" evidence="7">
    <location>
        <begin position="632"/>
        <end position="647"/>
    </location>
</feature>
<dbReference type="EMBL" id="CAMAPF010001020">
    <property type="protein sequence ID" value="CAH9139915.1"/>
    <property type="molecule type" value="Genomic_DNA"/>
</dbReference>
<comment type="caution">
    <text evidence="9">The sequence shown here is derived from an EMBL/GenBank/DDBJ whole genome shotgun (WGS) entry which is preliminary data.</text>
</comment>
<feature type="domain" description="AP2/ERF" evidence="8">
    <location>
        <begin position="369"/>
        <end position="444"/>
    </location>
</feature>
<feature type="region of interest" description="Disordered" evidence="7">
    <location>
        <begin position="618"/>
        <end position="667"/>
    </location>
</feature>
<dbReference type="Pfam" id="PF00847">
    <property type="entry name" value="AP2"/>
    <property type="match status" value="1"/>
</dbReference>
<comment type="subcellular location">
    <subcellularLocation>
        <location evidence="1">Nucleus</location>
    </subcellularLocation>
</comment>
<gene>
    <name evidence="9" type="ORF">CEPIT_LOCUS37944</name>
</gene>
<dbReference type="Proteomes" id="UP001152523">
    <property type="component" value="Unassembled WGS sequence"/>
</dbReference>
<keyword evidence="10" id="KW-1185">Reference proteome</keyword>
<feature type="region of interest" description="Disordered" evidence="7">
    <location>
        <begin position="359"/>
        <end position="391"/>
    </location>
</feature>
<proteinExistence type="predicted"/>
<keyword evidence="4" id="KW-0804">Transcription</keyword>
<evidence type="ECO:0000259" key="8">
    <source>
        <dbReference type="PROSITE" id="PS51032"/>
    </source>
</evidence>
<protein>
    <recommendedName>
        <fullName evidence="8">AP2/ERF domain-containing protein</fullName>
    </recommendedName>
</protein>
<evidence type="ECO:0000313" key="10">
    <source>
        <dbReference type="Proteomes" id="UP001152523"/>
    </source>
</evidence>
<feature type="coiled-coil region" evidence="6">
    <location>
        <begin position="507"/>
        <end position="534"/>
    </location>
</feature>
<feature type="domain" description="AP2/ERF" evidence="8">
    <location>
        <begin position="283"/>
        <end position="349"/>
    </location>
</feature>
<evidence type="ECO:0000256" key="7">
    <source>
        <dbReference type="SAM" id="MobiDB-lite"/>
    </source>
</evidence>
<dbReference type="GO" id="GO:0003700">
    <property type="term" value="F:DNA-binding transcription factor activity"/>
    <property type="evidence" value="ECO:0007669"/>
    <property type="project" value="InterPro"/>
</dbReference>
<feature type="compositionally biased region" description="Polar residues" evidence="7">
    <location>
        <begin position="368"/>
        <end position="380"/>
    </location>
</feature>
<feature type="compositionally biased region" description="Basic and acidic residues" evidence="7">
    <location>
        <begin position="447"/>
        <end position="456"/>
    </location>
</feature>
<keyword evidence="5" id="KW-0539">Nucleus</keyword>
<dbReference type="InterPro" id="IPR016177">
    <property type="entry name" value="DNA-bd_dom_sf"/>
</dbReference>
<feature type="region of interest" description="Disordered" evidence="7">
    <location>
        <begin position="442"/>
        <end position="488"/>
    </location>
</feature>
<dbReference type="InterPro" id="IPR036955">
    <property type="entry name" value="AP2/ERF_dom_sf"/>
</dbReference>
<dbReference type="SMART" id="SM00380">
    <property type="entry name" value="AP2"/>
    <property type="match status" value="5"/>
</dbReference>
<dbReference type="GO" id="GO:0005634">
    <property type="term" value="C:nucleus"/>
    <property type="evidence" value="ECO:0007669"/>
    <property type="project" value="UniProtKB-SubCell"/>
</dbReference>
<dbReference type="InterPro" id="IPR001471">
    <property type="entry name" value="AP2/ERF_dom"/>
</dbReference>
<evidence type="ECO:0000256" key="6">
    <source>
        <dbReference type="SAM" id="Coils"/>
    </source>
</evidence>
<feature type="region of interest" description="Disordered" evidence="7">
    <location>
        <begin position="270"/>
        <end position="295"/>
    </location>
</feature>
<feature type="region of interest" description="Disordered" evidence="7">
    <location>
        <begin position="546"/>
        <end position="606"/>
    </location>
</feature>
<dbReference type="SUPFAM" id="SSF54171">
    <property type="entry name" value="DNA-binding domain"/>
    <property type="match status" value="5"/>
</dbReference>
<dbReference type="PROSITE" id="PS51032">
    <property type="entry name" value="AP2_ERF"/>
    <property type="match status" value="5"/>
</dbReference>
<dbReference type="AlphaFoldDB" id="A0AAV0FXY1"/>
<keyword evidence="6" id="KW-0175">Coiled coil</keyword>
<evidence type="ECO:0000256" key="1">
    <source>
        <dbReference type="ARBA" id="ARBA00004123"/>
    </source>
</evidence>
<dbReference type="PRINTS" id="PR00367">
    <property type="entry name" value="ETHRSPELEMNT"/>
</dbReference>
<dbReference type="Gene3D" id="3.30.730.10">
    <property type="entry name" value="AP2/ERF domain"/>
    <property type="match status" value="5"/>
</dbReference>
<sequence>MAGEETRDLRKVKILVTYPDPEATDSSSDEADQETKIKRLKRAVYEGFIRSPAKSGKSTSDPVSLTGIPSPLTVPGNSHVSDLETDKGFRQRRYAPGVRKRKWGKWCAEIRNPHDRRRVWLGTFDSEEAASQAYVSRKLEFENAKQGINKEIETLPFDVRVSDQPEKTAVLDPDPKPDSRTVPAQDPTPLKPGVRKEKGGKWGAFIRDPFEKRRIWLGTFGSEEAASQAYLNKKLELEIANQGNKKKIKTLPVPVVSVSHEPEKIAVPDPCQKSDSHISPGQNLKPPIPGVRKKGRKWGATIRNPFTKMRIWLGSFDSEEAASNAYLKQKLEFENATQGIKETEALPVPVDSVRHELEKTAVPDPDPTSYSSIGPGQNSKPPIPGVRKKGGKWGVSIRNPFNKRSIWLGTFDSEVAASNAYLKKKLEFEEATQGIKETEVLPVPVDSVRHEPEKTANPDPASYSSIGPGQNPKPSNPGVRKKGSKWGATIRNPFNKRRIWLGSFDSEAAASNAYRKKKLEFEEAEQRIKKKKIRILPFGVNVNIKPSSPPVLLTESEKSAVSDPDPQPYPSKNSEDQPVSHMDPDSCTGHIPITTTGLRRSKRGRCGAQLKSQFQWRHVRHGTFKNPEFKRIAKSKQGKKKKQKRKNPLTDPDPGPGPITRSAARSKQGLNNCYPVINSHPIINNETSEEAATQDNQCVRRLPQNFNVPRRIRIKKMAKISPVGIHPITEDSFGLGTFQTLQSQKVHHFEDEEDGGMWLGTWVPMANGREVSFSLKYGVPIIDNYGYLLGEFQSLDDDLWICTPEDDAHQA</sequence>
<name>A0AAV0FXY1_9ASTE</name>
<evidence type="ECO:0000256" key="4">
    <source>
        <dbReference type="ARBA" id="ARBA00023163"/>
    </source>
</evidence>
<reference evidence="9" key="1">
    <citation type="submission" date="2022-07" db="EMBL/GenBank/DDBJ databases">
        <authorList>
            <person name="Macas J."/>
            <person name="Novak P."/>
            <person name="Neumann P."/>
        </authorList>
    </citation>
    <scope>NUCLEOTIDE SEQUENCE</scope>
</reference>
<organism evidence="9 10">
    <name type="scientific">Cuscuta epithymum</name>
    <dbReference type="NCBI Taxonomy" id="186058"/>
    <lineage>
        <taxon>Eukaryota</taxon>
        <taxon>Viridiplantae</taxon>
        <taxon>Streptophyta</taxon>
        <taxon>Embryophyta</taxon>
        <taxon>Tracheophyta</taxon>
        <taxon>Spermatophyta</taxon>
        <taxon>Magnoliopsida</taxon>
        <taxon>eudicotyledons</taxon>
        <taxon>Gunneridae</taxon>
        <taxon>Pentapetalae</taxon>
        <taxon>asterids</taxon>
        <taxon>lamiids</taxon>
        <taxon>Solanales</taxon>
        <taxon>Convolvulaceae</taxon>
        <taxon>Cuscuteae</taxon>
        <taxon>Cuscuta</taxon>
        <taxon>Cuscuta subgen. Cuscuta</taxon>
    </lineage>
</organism>
<dbReference type="PANTHER" id="PTHR31194:SF62">
    <property type="entry name" value="ETHYLENE-RESPONSIVE TRANSCRIPTION FACTOR ERF118"/>
    <property type="match status" value="1"/>
</dbReference>
<dbReference type="InterPro" id="IPR050913">
    <property type="entry name" value="AP2/ERF_ERF"/>
</dbReference>
<accession>A0AAV0FXY1</accession>